<dbReference type="Gene3D" id="3.30.500.10">
    <property type="entry name" value="MHC class I-like antigen recognition-like"/>
    <property type="match status" value="1"/>
</dbReference>
<reference evidence="6" key="3">
    <citation type="submission" date="2025-09" db="UniProtKB">
        <authorList>
            <consortium name="Ensembl"/>
        </authorList>
    </citation>
    <scope>IDENTIFICATION</scope>
</reference>
<dbReference type="InterPro" id="IPR011161">
    <property type="entry name" value="MHC_I-like_Ag-recog"/>
</dbReference>
<evidence type="ECO:0000313" key="6">
    <source>
        <dbReference type="Ensembl" id="ENSSORP00005013253.1"/>
    </source>
</evidence>
<dbReference type="PROSITE" id="PS50835">
    <property type="entry name" value="IG_LIKE"/>
    <property type="match status" value="1"/>
</dbReference>
<dbReference type="PANTHER" id="PTHR16675">
    <property type="entry name" value="MHC CLASS I-RELATED"/>
    <property type="match status" value="1"/>
</dbReference>
<dbReference type="Proteomes" id="UP000472271">
    <property type="component" value="Chromosome 11"/>
</dbReference>
<dbReference type="Ensembl" id="ENSSORT00005013661.1">
    <property type="protein sequence ID" value="ENSSORP00005013253.1"/>
    <property type="gene ID" value="ENSSORG00005006865.1"/>
</dbReference>
<accession>A0A672Z9Q3</accession>
<dbReference type="InterPro" id="IPR011162">
    <property type="entry name" value="MHC_I/II-like_Ag-recog"/>
</dbReference>
<dbReference type="InterPro" id="IPR050208">
    <property type="entry name" value="MHC_class-I_related"/>
</dbReference>
<dbReference type="InterPro" id="IPR003597">
    <property type="entry name" value="Ig_C1-set"/>
</dbReference>
<reference evidence="6" key="1">
    <citation type="submission" date="2019-06" db="EMBL/GenBank/DDBJ databases">
        <authorList>
            <consortium name="Wellcome Sanger Institute Data Sharing"/>
        </authorList>
    </citation>
    <scope>NUCLEOTIDE SEQUENCE [LARGE SCALE GENOMIC DNA]</scope>
</reference>
<dbReference type="InterPro" id="IPR001039">
    <property type="entry name" value="MHC_I_a_a1/a2"/>
</dbReference>
<dbReference type="InterPro" id="IPR013783">
    <property type="entry name" value="Ig-like_fold"/>
</dbReference>
<dbReference type="SUPFAM" id="SSF48726">
    <property type="entry name" value="Immunoglobulin"/>
    <property type="match status" value="1"/>
</dbReference>
<dbReference type="SMART" id="SM00407">
    <property type="entry name" value="IGc1"/>
    <property type="match status" value="1"/>
</dbReference>
<evidence type="ECO:0000256" key="4">
    <source>
        <dbReference type="SAM" id="SignalP"/>
    </source>
</evidence>
<dbReference type="InterPro" id="IPR037055">
    <property type="entry name" value="MHC_I-like_Ag-recog_sf"/>
</dbReference>
<proteinExistence type="inferred from homology"/>
<dbReference type="Pfam" id="PF00129">
    <property type="entry name" value="MHC_I"/>
    <property type="match status" value="1"/>
</dbReference>
<dbReference type="GO" id="GO:0009897">
    <property type="term" value="C:external side of plasma membrane"/>
    <property type="evidence" value="ECO:0007669"/>
    <property type="project" value="TreeGrafter"/>
</dbReference>
<evidence type="ECO:0000256" key="1">
    <source>
        <dbReference type="ARBA" id="ARBA00023180"/>
    </source>
</evidence>
<evidence type="ECO:0000256" key="2">
    <source>
        <dbReference type="RuleBase" id="RU004439"/>
    </source>
</evidence>
<keyword evidence="3" id="KW-1133">Transmembrane helix</keyword>
<dbReference type="PRINTS" id="PR01638">
    <property type="entry name" value="MHCCLASSI"/>
</dbReference>
<keyword evidence="3" id="KW-0472">Membrane</keyword>
<keyword evidence="3" id="KW-0812">Transmembrane</keyword>
<dbReference type="GO" id="GO:0005615">
    <property type="term" value="C:extracellular space"/>
    <property type="evidence" value="ECO:0007669"/>
    <property type="project" value="TreeGrafter"/>
</dbReference>
<keyword evidence="1" id="KW-0325">Glycoprotein</keyword>
<dbReference type="Gene3D" id="2.60.40.10">
    <property type="entry name" value="Immunoglobulins"/>
    <property type="match status" value="1"/>
</dbReference>
<keyword evidence="4" id="KW-0732">Signal</keyword>
<sequence>MKLLLLLFFCHFSFSEKHTLSVLFTVSSEVQAFPEVIAVVQVDGVQVLYWDSNIKKVEPRQDWMKKLIEDDPQHSESLTQDEQIIRDQLTEVMQHLRQTEGVHVLQIRSGCEWDDETAAVNSVRQYGYDGVDFIKLDMKTQKWVALKPEADIIKQDWDKGTENNMRWTNHDTNICPQWLKKYLDLGNSSLHTPDFCSVFLLQKSPLAPVTCHVTGFHSGRAVMFWREDGGDVHEEVEPGEILPNGDGTYQMSVDLHVSSIAPENWKRYECVCQLRGVYETAVKLDKTLIKTNWNVLSEFPIGPVIGCVVGFLLLAVIVAGLIRWRMNRKTVYFM</sequence>
<feature type="domain" description="Ig-like" evidence="5">
    <location>
        <begin position="193"/>
        <end position="270"/>
    </location>
</feature>
<dbReference type="SUPFAM" id="SSF54452">
    <property type="entry name" value="MHC antigen-recognition domain"/>
    <property type="match status" value="1"/>
</dbReference>
<feature type="transmembrane region" description="Helical" evidence="3">
    <location>
        <begin position="301"/>
        <end position="324"/>
    </location>
</feature>
<dbReference type="InParanoid" id="A0A672Z9Q3"/>
<organism evidence="6 7">
    <name type="scientific">Sphaeramia orbicularis</name>
    <name type="common">orbiculate cardinalfish</name>
    <dbReference type="NCBI Taxonomy" id="375764"/>
    <lineage>
        <taxon>Eukaryota</taxon>
        <taxon>Metazoa</taxon>
        <taxon>Chordata</taxon>
        <taxon>Craniata</taxon>
        <taxon>Vertebrata</taxon>
        <taxon>Euteleostomi</taxon>
        <taxon>Actinopterygii</taxon>
        <taxon>Neopterygii</taxon>
        <taxon>Teleostei</taxon>
        <taxon>Neoteleostei</taxon>
        <taxon>Acanthomorphata</taxon>
        <taxon>Gobiaria</taxon>
        <taxon>Kurtiformes</taxon>
        <taxon>Apogonoidei</taxon>
        <taxon>Apogonidae</taxon>
        <taxon>Apogoninae</taxon>
        <taxon>Sphaeramia</taxon>
    </lineage>
</organism>
<evidence type="ECO:0000313" key="7">
    <source>
        <dbReference type="Proteomes" id="UP000472271"/>
    </source>
</evidence>
<evidence type="ECO:0000259" key="5">
    <source>
        <dbReference type="PROSITE" id="PS50835"/>
    </source>
</evidence>
<comment type="similarity">
    <text evidence="2">Belongs to the MHC class I family.</text>
</comment>
<dbReference type="InterPro" id="IPR036179">
    <property type="entry name" value="Ig-like_dom_sf"/>
</dbReference>
<dbReference type="InterPro" id="IPR007110">
    <property type="entry name" value="Ig-like_dom"/>
</dbReference>
<name>A0A672Z9Q3_9TELE</name>
<keyword evidence="7" id="KW-1185">Reference proteome</keyword>
<dbReference type="PANTHER" id="PTHR16675:SF237">
    <property type="entry name" value="MHC CLASS I ANTIGEN TRANSCRIPT VARIANT 1-RELATED"/>
    <property type="match status" value="1"/>
</dbReference>
<dbReference type="Pfam" id="PF07654">
    <property type="entry name" value="C1-set"/>
    <property type="match status" value="1"/>
</dbReference>
<reference evidence="6" key="2">
    <citation type="submission" date="2025-08" db="UniProtKB">
        <authorList>
            <consortium name="Ensembl"/>
        </authorList>
    </citation>
    <scope>IDENTIFICATION</scope>
</reference>
<feature type="chain" id="PRO_5025383075" description="Ig-like domain-containing protein" evidence="4">
    <location>
        <begin position="16"/>
        <end position="334"/>
    </location>
</feature>
<feature type="signal peptide" evidence="4">
    <location>
        <begin position="1"/>
        <end position="15"/>
    </location>
</feature>
<dbReference type="AlphaFoldDB" id="A0A672Z9Q3"/>
<protein>
    <recommendedName>
        <fullName evidence="5">Ig-like domain-containing protein</fullName>
    </recommendedName>
</protein>
<evidence type="ECO:0000256" key="3">
    <source>
        <dbReference type="SAM" id="Phobius"/>
    </source>
</evidence>
<dbReference type="GO" id="GO:0006955">
    <property type="term" value="P:immune response"/>
    <property type="evidence" value="ECO:0007669"/>
    <property type="project" value="TreeGrafter"/>
</dbReference>